<organism evidence="2 3">
    <name type="scientific">Shewanella pneumatophori</name>
    <dbReference type="NCBI Taxonomy" id="314092"/>
    <lineage>
        <taxon>Bacteria</taxon>
        <taxon>Pseudomonadati</taxon>
        <taxon>Pseudomonadota</taxon>
        <taxon>Gammaproteobacteria</taxon>
        <taxon>Alteromonadales</taxon>
        <taxon>Shewanellaceae</taxon>
        <taxon>Shewanella</taxon>
    </lineage>
</organism>
<dbReference type="InterPro" id="IPR010398">
    <property type="entry name" value="DUF997"/>
</dbReference>
<evidence type="ECO:0000313" key="3">
    <source>
        <dbReference type="Proteomes" id="UP001139293"/>
    </source>
</evidence>
<dbReference type="AlphaFoldDB" id="A0A9X1ZJM0"/>
<reference evidence="2" key="1">
    <citation type="submission" date="2022-01" db="EMBL/GenBank/DDBJ databases">
        <title>Whole genome-based taxonomy of the Shewanellaceae.</title>
        <authorList>
            <person name="Martin-Rodriguez A.J."/>
        </authorList>
    </citation>
    <scope>NUCLEOTIDE SEQUENCE</scope>
    <source>
        <strain evidence="2">KCTC 23973</strain>
    </source>
</reference>
<evidence type="ECO:0000313" key="2">
    <source>
        <dbReference type="EMBL" id="MCL1140695.1"/>
    </source>
</evidence>
<name>A0A9X1ZJM0_9GAMM</name>
<dbReference type="EMBL" id="JAKILB010000017">
    <property type="protein sequence ID" value="MCL1140695.1"/>
    <property type="molecule type" value="Genomic_DNA"/>
</dbReference>
<feature type="transmembrane region" description="Helical" evidence="1">
    <location>
        <begin position="7"/>
        <end position="26"/>
    </location>
</feature>
<keyword evidence="1" id="KW-0472">Membrane</keyword>
<keyword evidence="3" id="KW-1185">Reference proteome</keyword>
<accession>A0A9X1ZJM0</accession>
<feature type="transmembrane region" description="Helical" evidence="1">
    <location>
        <begin position="38"/>
        <end position="58"/>
    </location>
</feature>
<sequence length="70" mass="7885">MSLLTKTSLTLTLSYFFLWCFGPIVLTDYGDWLGLPLWFWFSCIGAPIFVIVSLSFSLTRVAEAVGKDND</sequence>
<proteinExistence type="predicted"/>
<protein>
    <submittedName>
        <fullName evidence="2">DUF997 family protein</fullName>
    </submittedName>
</protein>
<dbReference type="Pfam" id="PF06196">
    <property type="entry name" value="DUF997"/>
    <property type="match status" value="1"/>
</dbReference>
<dbReference type="Proteomes" id="UP001139293">
    <property type="component" value="Unassembled WGS sequence"/>
</dbReference>
<keyword evidence="1" id="KW-1133">Transmembrane helix</keyword>
<gene>
    <name evidence="2" type="ORF">L2740_19340</name>
</gene>
<keyword evidence="1" id="KW-0812">Transmembrane</keyword>
<evidence type="ECO:0000256" key="1">
    <source>
        <dbReference type="SAM" id="Phobius"/>
    </source>
</evidence>
<comment type="caution">
    <text evidence="2">The sequence shown here is derived from an EMBL/GenBank/DDBJ whole genome shotgun (WGS) entry which is preliminary data.</text>
</comment>
<dbReference type="RefSeq" id="WP_248951685.1">
    <property type="nucleotide sequence ID" value="NZ_JAKILB010000017.1"/>
</dbReference>